<keyword evidence="6" id="KW-0443">Lipid metabolism</keyword>
<accession>A0ABY1QTU8</accession>
<sequence length="207" mass="22346">MKAYRLGILIALLVTGSAYAKDFSLPRADEVLRSFAGSRPVAAPAGQQIEVGFSPNQGAEEVVLKVINSSTKSLRVAAYSFTSEPVVSALLAAHKRGVEVAVIVDYRNNFVEGCGERGACKGKHAVATLANAGIPVRVIDKYAIFHHKYVLADGKHMELGSFNYSASAATRNAENAMAIWNNPEVVATYAAKWNAYWSEARQPPLDY</sequence>
<dbReference type="InterPro" id="IPR001736">
    <property type="entry name" value="PLipase_D/transphosphatidylase"/>
</dbReference>
<dbReference type="CDD" id="cd09170">
    <property type="entry name" value="PLDc_Nuc"/>
    <property type="match status" value="1"/>
</dbReference>
<keyword evidence="4" id="KW-0378">Hydrolase</keyword>
<keyword evidence="5" id="KW-0442">Lipid degradation</keyword>
<dbReference type="InterPro" id="IPR025202">
    <property type="entry name" value="PLD-like_dom"/>
</dbReference>
<dbReference type="RefSeq" id="WP_283445421.1">
    <property type="nucleotide sequence ID" value="NZ_FXUL01000034.1"/>
</dbReference>
<evidence type="ECO:0000256" key="3">
    <source>
        <dbReference type="ARBA" id="ARBA00012027"/>
    </source>
</evidence>
<evidence type="ECO:0000256" key="6">
    <source>
        <dbReference type="ARBA" id="ARBA00023098"/>
    </source>
</evidence>
<name>A0ABY1QTU8_9BURK</name>
<dbReference type="SUPFAM" id="SSF56024">
    <property type="entry name" value="Phospholipase D/nuclease"/>
    <property type="match status" value="1"/>
</dbReference>
<evidence type="ECO:0000256" key="5">
    <source>
        <dbReference type="ARBA" id="ARBA00022963"/>
    </source>
</evidence>
<dbReference type="Proteomes" id="UP001158049">
    <property type="component" value="Unassembled WGS sequence"/>
</dbReference>
<dbReference type="Gene3D" id="3.30.870.10">
    <property type="entry name" value="Endonuclease Chain A"/>
    <property type="match status" value="1"/>
</dbReference>
<feature type="signal peptide" evidence="7">
    <location>
        <begin position="1"/>
        <end position="20"/>
    </location>
</feature>
<evidence type="ECO:0000256" key="4">
    <source>
        <dbReference type="ARBA" id="ARBA00022801"/>
    </source>
</evidence>
<dbReference type="PROSITE" id="PS50035">
    <property type="entry name" value="PLD"/>
    <property type="match status" value="1"/>
</dbReference>
<organism evidence="9 10">
    <name type="scientific">Noviherbaspirillum suwonense</name>
    <dbReference type="NCBI Taxonomy" id="1224511"/>
    <lineage>
        <taxon>Bacteria</taxon>
        <taxon>Pseudomonadati</taxon>
        <taxon>Pseudomonadota</taxon>
        <taxon>Betaproteobacteria</taxon>
        <taxon>Burkholderiales</taxon>
        <taxon>Oxalobacteraceae</taxon>
        <taxon>Noviherbaspirillum</taxon>
    </lineage>
</organism>
<comment type="similarity">
    <text evidence="2">Belongs to the phospholipase D family.</text>
</comment>
<feature type="chain" id="PRO_5047507695" description="phospholipase D" evidence="7">
    <location>
        <begin position="21"/>
        <end position="207"/>
    </location>
</feature>
<proteinExistence type="inferred from homology"/>
<dbReference type="Pfam" id="PF13091">
    <property type="entry name" value="PLDc_2"/>
    <property type="match status" value="1"/>
</dbReference>
<evidence type="ECO:0000259" key="8">
    <source>
        <dbReference type="PROSITE" id="PS50035"/>
    </source>
</evidence>
<keyword evidence="10" id="KW-1185">Reference proteome</keyword>
<keyword evidence="7" id="KW-0732">Signal</keyword>
<feature type="domain" description="PLD phosphodiesterase" evidence="8">
    <location>
        <begin position="141"/>
        <end position="168"/>
    </location>
</feature>
<comment type="catalytic activity">
    <reaction evidence="1">
        <text>a 1,2-diacyl-sn-glycero-3-phosphocholine + H2O = a 1,2-diacyl-sn-glycero-3-phosphate + choline + H(+)</text>
        <dbReference type="Rhea" id="RHEA:14445"/>
        <dbReference type="ChEBI" id="CHEBI:15354"/>
        <dbReference type="ChEBI" id="CHEBI:15377"/>
        <dbReference type="ChEBI" id="CHEBI:15378"/>
        <dbReference type="ChEBI" id="CHEBI:57643"/>
        <dbReference type="ChEBI" id="CHEBI:58608"/>
        <dbReference type="EC" id="3.1.4.4"/>
    </reaction>
</comment>
<evidence type="ECO:0000256" key="2">
    <source>
        <dbReference type="ARBA" id="ARBA00008664"/>
    </source>
</evidence>
<gene>
    <name evidence="9" type="ORF">SAMN06295970_13431</name>
</gene>
<dbReference type="PANTHER" id="PTHR43856">
    <property type="entry name" value="CARDIOLIPIN HYDROLASE"/>
    <property type="match status" value="1"/>
</dbReference>
<comment type="caution">
    <text evidence="9">The sequence shown here is derived from an EMBL/GenBank/DDBJ whole genome shotgun (WGS) entry which is preliminary data.</text>
</comment>
<protein>
    <recommendedName>
        <fullName evidence="3">phospholipase D</fullName>
        <ecNumber evidence="3">3.1.4.4</ecNumber>
    </recommendedName>
</protein>
<dbReference type="EC" id="3.1.4.4" evidence="3"/>
<evidence type="ECO:0000256" key="7">
    <source>
        <dbReference type="SAM" id="SignalP"/>
    </source>
</evidence>
<evidence type="ECO:0000313" key="9">
    <source>
        <dbReference type="EMBL" id="SMP80174.1"/>
    </source>
</evidence>
<dbReference type="PANTHER" id="PTHR43856:SF1">
    <property type="entry name" value="MITOCHONDRIAL CARDIOLIPIN HYDROLASE"/>
    <property type="match status" value="1"/>
</dbReference>
<dbReference type="EMBL" id="FXUL01000034">
    <property type="protein sequence ID" value="SMP80174.1"/>
    <property type="molecule type" value="Genomic_DNA"/>
</dbReference>
<dbReference type="InterPro" id="IPR051406">
    <property type="entry name" value="PLD_domain"/>
</dbReference>
<evidence type="ECO:0000256" key="1">
    <source>
        <dbReference type="ARBA" id="ARBA00000798"/>
    </source>
</evidence>
<reference evidence="9 10" key="1">
    <citation type="submission" date="2017-05" db="EMBL/GenBank/DDBJ databases">
        <authorList>
            <person name="Varghese N."/>
            <person name="Submissions S."/>
        </authorList>
    </citation>
    <scope>NUCLEOTIDE SEQUENCE [LARGE SCALE GENOMIC DNA]</scope>
    <source>
        <strain evidence="9 10">DSM 26001</strain>
    </source>
</reference>
<evidence type="ECO:0000313" key="10">
    <source>
        <dbReference type="Proteomes" id="UP001158049"/>
    </source>
</evidence>